<keyword evidence="9" id="KW-0807">Transducer</keyword>
<keyword evidence="2" id="KW-1003">Cell membrane</keyword>
<evidence type="ECO:0000256" key="4">
    <source>
        <dbReference type="ARBA" id="ARBA00022692"/>
    </source>
</evidence>
<gene>
    <name evidence="11" type="primary">OR47b</name>
</gene>
<feature type="transmembrane region" description="Helical" evidence="10">
    <location>
        <begin position="233"/>
        <end position="251"/>
    </location>
</feature>
<dbReference type="AlphaFoldDB" id="A0A068F4Q0"/>
<proteinExistence type="evidence at transcript level"/>
<feature type="transmembrane region" description="Helical" evidence="10">
    <location>
        <begin position="315"/>
        <end position="336"/>
    </location>
</feature>
<evidence type="ECO:0000313" key="11">
    <source>
        <dbReference type="EMBL" id="AID61213.1"/>
    </source>
</evidence>
<evidence type="ECO:0000256" key="9">
    <source>
        <dbReference type="ARBA" id="ARBA00023224"/>
    </source>
</evidence>
<dbReference type="GO" id="GO:0005886">
    <property type="term" value="C:plasma membrane"/>
    <property type="evidence" value="ECO:0007669"/>
    <property type="project" value="UniProtKB-SubCell"/>
</dbReference>
<keyword evidence="8 11" id="KW-0675">Receptor</keyword>
<reference evidence="11" key="1">
    <citation type="journal article" date="2015" name="BMC Genomics">
        <title>Chemosensory genes identified in the antennal transcriptome of the blowfly Calliphora stygia.</title>
        <authorList>
            <person name="Leitch O.J."/>
            <person name="Papanicolaou A."/>
            <person name="Lennard C."/>
            <person name="Kirkbride K.P."/>
            <person name="Anderson A."/>
        </authorList>
    </citation>
    <scope>NUCLEOTIDE SEQUENCE</scope>
</reference>
<name>A0A068F4Q0_CALSG</name>
<evidence type="ECO:0000256" key="7">
    <source>
        <dbReference type="ARBA" id="ARBA00023136"/>
    </source>
</evidence>
<dbReference type="EMBL" id="KJ702059">
    <property type="protein sequence ID" value="AID61213.1"/>
    <property type="molecule type" value="mRNA"/>
</dbReference>
<dbReference type="PANTHER" id="PTHR21137">
    <property type="entry name" value="ODORANT RECEPTOR"/>
    <property type="match status" value="1"/>
</dbReference>
<keyword evidence="3" id="KW-0716">Sensory transduction</keyword>
<dbReference type="InterPro" id="IPR004117">
    <property type="entry name" value="7tm6_olfct_rcpt"/>
</dbReference>
<keyword evidence="6 10" id="KW-1133">Transmembrane helix</keyword>
<organism evidence="11">
    <name type="scientific">Calliphora stygia</name>
    <name type="common">Common brown blowfly</name>
    <dbReference type="NCBI Taxonomy" id="145453"/>
    <lineage>
        <taxon>Eukaryota</taxon>
        <taxon>Metazoa</taxon>
        <taxon>Ecdysozoa</taxon>
        <taxon>Arthropoda</taxon>
        <taxon>Hexapoda</taxon>
        <taxon>Insecta</taxon>
        <taxon>Pterygota</taxon>
        <taxon>Neoptera</taxon>
        <taxon>Endopterygota</taxon>
        <taxon>Diptera</taxon>
        <taxon>Brachycera</taxon>
        <taxon>Muscomorpha</taxon>
        <taxon>Oestroidea</taxon>
        <taxon>Calliphoridae</taxon>
        <taxon>Calliphorinae</taxon>
        <taxon>Calliphora</taxon>
    </lineage>
</organism>
<evidence type="ECO:0000256" key="6">
    <source>
        <dbReference type="ARBA" id="ARBA00022989"/>
    </source>
</evidence>
<evidence type="ECO:0000256" key="5">
    <source>
        <dbReference type="ARBA" id="ARBA00022725"/>
    </source>
</evidence>
<dbReference type="Pfam" id="PF02949">
    <property type="entry name" value="7tm_6"/>
    <property type="match status" value="1"/>
</dbReference>
<feature type="transmembrane region" description="Helical" evidence="10">
    <location>
        <begin position="87"/>
        <end position="108"/>
    </location>
</feature>
<feature type="transmembrane region" description="Helical" evidence="10">
    <location>
        <begin position="120"/>
        <end position="139"/>
    </location>
</feature>
<dbReference type="GO" id="GO:0005549">
    <property type="term" value="F:odorant binding"/>
    <property type="evidence" value="ECO:0007669"/>
    <property type="project" value="InterPro"/>
</dbReference>
<evidence type="ECO:0000256" key="10">
    <source>
        <dbReference type="SAM" id="Phobius"/>
    </source>
</evidence>
<dbReference type="GO" id="GO:0007165">
    <property type="term" value="P:signal transduction"/>
    <property type="evidence" value="ECO:0007669"/>
    <property type="project" value="UniProtKB-KW"/>
</dbReference>
<feature type="transmembrane region" description="Helical" evidence="10">
    <location>
        <begin position="342"/>
        <end position="362"/>
    </location>
</feature>
<evidence type="ECO:0000256" key="8">
    <source>
        <dbReference type="ARBA" id="ARBA00023170"/>
    </source>
</evidence>
<keyword evidence="4 10" id="KW-0812">Transmembrane</keyword>
<dbReference type="GO" id="GO:0004984">
    <property type="term" value="F:olfactory receptor activity"/>
    <property type="evidence" value="ECO:0007669"/>
    <property type="project" value="InterPro"/>
</dbReference>
<keyword evidence="5" id="KW-0552">Olfaction</keyword>
<comment type="subcellular location">
    <subcellularLocation>
        <location evidence="1">Cell membrane</location>
        <topology evidence="1">Multi-pass membrane protein</topology>
    </subcellularLocation>
</comment>
<sequence length="440" mass="51692">LKPFKLNNMTKVAIQKFTNYQQDEEDEEYGIKNASVDTILAAYKDLRKVLFQRQAPDKISLVYMRNYMRLLGILPRTWRGETLSYRIINKFIMIMLASFAVSITFDLYDAAQDVLQFGEDLVVLIGIYLIFLKLVLCAYHAQDIEQIIREFSKMHQYFGQLKHSSNIGKIRKLQRLFYMAELISFFLYISLGILFTAAICLPPILTPNGTPYRAKYPFEWQTYSDHPLRFTSIYLFQCIMTQFVLLAIVVIDNMGCHIFTQTTLNLQIFCMRIREMGSQPLGDRDLLEELHKAIQFHQYIIDLIAKINDVYYYNYAAQMAASTFMICLTAFEAMLAQDQPMLAIKFQIYMFSAFAQLFYWCCTGNMVYYNSLDVADAAYEIDRWYDQSKEFKYCLRFLIQRAQSPLVFRPKPMFCFNFESFSSILSTSYSYFALLRTMND</sequence>
<evidence type="ECO:0000256" key="2">
    <source>
        <dbReference type="ARBA" id="ARBA00022475"/>
    </source>
</evidence>
<evidence type="ECO:0000256" key="1">
    <source>
        <dbReference type="ARBA" id="ARBA00004651"/>
    </source>
</evidence>
<feature type="non-terminal residue" evidence="11">
    <location>
        <position position="1"/>
    </location>
</feature>
<dbReference type="PANTHER" id="PTHR21137:SF35">
    <property type="entry name" value="ODORANT RECEPTOR 19A-RELATED"/>
    <property type="match status" value="1"/>
</dbReference>
<feature type="transmembrane region" description="Helical" evidence="10">
    <location>
        <begin position="176"/>
        <end position="205"/>
    </location>
</feature>
<protein>
    <submittedName>
        <fullName evidence="11">Odorant receptor</fullName>
    </submittedName>
</protein>
<evidence type="ECO:0000256" key="3">
    <source>
        <dbReference type="ARBA" id="ARBA00022606"/>
    </source>
</evidence>
<accession>A0A068F4Q0</accession>
<keyword evidence="7 10" id="KW-0472">Membrane</keyword>